<dbReference type="Pfam" id="PF01284">
    <property type="entry name" value="MARVEL"/>
    <property type="match status" value="1"/>
</dbReference>
<keyword evidence="2 6" id="KW-0812">Transmembrane</keyword>
<feature type="transmembrane region" description="Helical" evidence="6">
    <location>
        <begin position="15"/>
        <end position="39"/>
    </location>
</feature>
<evidence type="ECO:0000259" key="7">
    <source>
        <dbReference type="Pfam" id="PF01284"/>
    </source>
</evidence>
<evidence type="ECO:0000256" key="6">
    <source>
        <dbReference type="SAM" id="Phobius"/>
    </source>
</evidence>
<feature type="domain" description="MARVEL" evidence="7">
    <location>
        <begin position="18"/>
        <end position="138"/>
    </location>
</feature>
<feature type="compositionally biased region" description="Low complexity" evidence="5">
    <location>
        <begin position="187"/>
        <end position="196"/>
    </location>
</feature>
<feature type="transmembrane region" description="Helical" evidence="6">
    <location>
        <begin position="122"/>
        <end position="144"/>
    </location>
</feature>
<sequence length="203" mass="22319">MARIGNRLENTALRAASFFCYLMTFISSIVVVGIVGNFLERFSNRGVDIVYMEVIAVITMVVYLIGMIAPWLPRYGGHLSPLHLIFSYLWLTAFIFAAQRWSHHRCRFSIPARGQCGKKHAVEAFTFLAFFFILCNLIIEALLYRAHRRVLEHEPTHHTKERPASGVSGVSGETGTTAPPPAPAAPVAPAATAHPAVNSGTAV</sequence>
<evidence type="ECO:0000313" key="8">
    <source>
        <dbReference type="EMBL" id="PTB73262.1"/>
    </source>
</evidence>
<dbReference type="EMBL" id="KZ679139">
    <property type="protein sequence ID" value="PTB73262.1"/>
    <property type="molecule type" value="Genomic_DNA"/>
</dbReference>
<feature type="transmembrane region" description="Helical" evidence="6">
    <location>
        <begin position="51"/>
        <end position="72"/>
    </location>
</feature>
<dbReference type="GO" id="GO:0016020">
    <property type="term" value="C:membrane"/>
    <property type="evidence" value="ECO:0007669"/>
    <property type="project" value="UniProtKB-SubCell"/>
</dbReference>
<feature type="region of interest" description="Disordered" evidence="5">
    <location>
        <begin position="155"/>
        <end position="203"/>
    </location>
</feature>
<accession>A0A2T4BVC8</accession>
<dbReference type="AlphaFoldDB" id="A0A2T4BVC8"/>
<evidence type="ECO:0000256" key="2">
    <source>
        <dbReference type="ARBA" id="ARBA00022692"/>
    </source>
</evidence>
<proteinExistence type="predicted"/>
<dbReference type="PANTHER" id="PTHR39608">
    <property type="entry name" value="INTEGRAL MEMBRANE PROTEIN (AFU_ORTHOLOGUE AFUA_5G08640)"/>
    <property type="match status" value="1"/>
</dbReference>
<evidence type="ECO:0000256" key="3">
    <source>
        <dbReference type="ARBA" id="ARBA00022989"/>
    </source>
</evidence>
<protein>
    <recommendedName>
        <fullName evidence="7">MARVEL domain-containing protein</fullName>
    </recommendedName>
</protein>
<comment type="subcellular location">
    <subcellularLocation>
        <location evidence="1">Membrane</location>
        <topology evidence="1">Multi-pass membrane protein</topology>
    </subcellularLocation>
</comment>
<feature type="transmembrane region" description="Helical" evidence="6">
    <location>
        <begin position="84"/>
        <end position="101"/>
    </location>
</feature>
<gene>
    <name evidence="8" type="ORF">M440DRAFT_1362532</name>
</gene>
<feature type="compositionally biased region" description="Low complexity" evidence="5">
    <location>
        <begin position="165"/>
        <end position="177"/>
    </location>
</feature>
<dbReference type="InterPro" id="IPR008253">
    <property type="entry name" value="Marvel"/>
</dbReference>
<dbReference type="STRING" id="983965.A0A2T4BVC8"/>
<dbReference type="Proteomes" id="UP000240760">
    <property type="component" value="Unassembled WGS sequence"/>
</dbReference>
<evidence type="ECO:0000256" key="5">
    <source>
        <dbReference type="SAM" id="MobiDB-lite"/>
    </source>
</evidence>
<keyword evidence="3 6" id="KW-1133">Transmembrane helix</keyword>
<dbReference type="PANTHER" id="PTHR39608:SF2">
    <property type="entry name" value="MARVEL DOMAIN-CONTAINING PROTEIN"/>
    <property type="match status" value="1"/>
</dbReference>
<reference evidence="8 9" key="1">
    <citation type="submission" date="2016-07" db="EMBL/GenBank/DDBJ databases">
        <title>Multiple horizontal gene transfer events from other fungi enriched the ability of initially mycotrophic Trichoderma (Ascomycota) to feed on dead plant biomass.</title>
        <authorList>
            <consortium name="DOE Joint Genome Institute"/>
            <person name="Aerts A."/>
            <person name="Atanasova L."/>
            <person name="Chenthamara K."/>
            <person name="Zhang J."/>
            <person name="Grujic M."/>
            <person name="Henrissat B."/>
            <person name="Kuo A."/>
            <person name="Salamov A."/>
            <person name="Lipzen A."/>
            <person name="Labutti K."/>
            <person name="Barry K."/>
            <person name="Miao Y."/>
            <person name="Rahimi M.J."/>
            <person name="Shen Q."/>
            <person name="Grigoriev I.V."/>
            <person name="Kubicek C.P."/>
            <person name="Druzhinina I.S."/>
        </authorList>
    </citation>
    <scope>NUCLEOTIDE SEQUENCE [LARGE SCALE GENOMIC DNA]</scope>
    <source>
        <strain evidence="8 9">ATCC 18648</strain>
    </source>
</reference>
<keyword evidence="4 6" id="KW-0472">Membrane</keyword>
<name>A0A2T4BVC8_TRILO</name>
<dbReference type="OrthoDB" id="20872at2759"/>
<evidence type="ECO:0000313" key="9">
    <source>
        <dbReference type="Proteomes" id="UP000240760"/>
    </source>
</evidence>
<evidence type="ECO:0000256" key="1">
    <source>
        <dbReference type="ARBA" id="ARBA00004141"/>
    </source>
</evidence>
<organism evidence="8 9">
    <name type="scientific">Trichoderma longibrachiatum ATCC 18648</name>
    <dbReference type="NCBI Taxonomy" id="983965"/>
    <lineage>
        <taxon>Eukaryota</taxon>
        <taxon>Fungi</taxon>
        <taxon>Dikarya</taxon>
        <taxon>Ascomycota</taxon>
        <taxon>Pezizomycotina</taxon>
        <taxon>Sordariomycetes</taxon>
        <taxon>Hypocreomycetidae</taxon>
        <taxon>Hypocreales</taxon>
        <taxon>Hypocreaceae</taxon>
        <taxon>Trichoderma</taxon>
    </lineage>
</organism>
<keyword evidence="9" id="KW-1185">Reference proteome</keyword>
<evidence type="ECO:0000256" key="4">
    <source>
        <dbReference type="ARBA" id="ARBA00023136"/>
    </source>
</evidence>